<name>A0A6C0LBW5_9ZZZZ</name>
<organism evidence="1">
    <name type="scientific">viral metagenome</name>
    <dbReference type="NCBI Taxonomy" id="1070528"/>
    <lineage>
        <taxon>unclassified sequences</taxon>
        <taxon>metagenomes</taxon>
        <taxon>organismal metagenomes</taxon>
    </lineage>
</organism>
<dbReference type="InterPro" id="IPR043846">
    <property type="entry name" value="DUF5863"/>
</dbReference>
<proteinExistence type="predicted"/>
<sequence>MKDIIQIPEDILYLVHITKDGYKDENGNLIWTELQASGTDQYPGVYFTLITKDNRLTEKLFYGKNILIFSRNLLKQFDYHINVSDNNGFITENNTYFPWNLEQAVKKIKENASLPENEDEVNYHRMNEAVFHDPVPMEYLCMDILNKGGNQVLPDYPIENDVKPNMSLLPFYCFAQPEENNRLTSSPEFFKKIAEFCGVDQTLSKDEIIEKIRKKMPFLQSHRDKQNIQMLKNIYKHYVYSHRKFKAGSKKITKKNKRRIQYKKKTYRRRNPNYRFKKRAM</sequence>
<dbReference type="EMBL" id="MN740472">
    <property type="protein sequence ID" value="QHU28456.1"/>
    <property type="molecule type" value="Genomic_DNA"/>
</dbReference>
<dbReference type="AlphaFoldDB" id="A0A6C0LBW5"/>
<accession>A0A6C0LBW5</accession>
<dbReference type="Pfam" id="PF19181">
    <property type="entry name" value="DUF5863"/>
    <property type="match status" value="1"/>
</dbReference>
<reference evidence="1" key="1">
    <citation type="journal article" date="2020" name="Nature">
        <title>Giant virus diversity and host interactions through global metagenomics.</title>
        <authorList>
            <person name="Schulz F."/>
            <person name="Roux S."/>
            <person name="Paez-Espino D."/>
            <person name="Jungbluth S."/>
            <person name="Walsh D.A."/>
            <person name="Denef V.J."/>
            <person name="McMahon K.D."/>
            <person name="Konstantinidis K.T."/>
            <person name="Eloe-Fadrosh E.A."/>
            <person name="Kyrpides N.C."/>
            <person name="Woyke T."/>
        </authorList>
    </citation>
    <scope>NUCLEOTIDE SEQUENCE</scope>
    <source>
        <strain evidence="1">GVMAG-M-3300027770-73</strain>
    </source>
</reference>
<protein>
    <submittedName>
        <fullName evidence="1">Uncharacterized protein</fullName>
    </submittedName>
</protein>
<evidence type="ECO:0000313" key="1">
    <source>
        <dbReference type="EMBL" id="QHU28456.1"/>
    </source>
</evidence>